<dbReference type="Pfam" id="PF14833">
    <property type="entry name" value="NAD_binding_11"/>
    <property type="match status" value="1"/>
</dbReference>
<dbReference type="SUPFAM" id="SSF51735">
    <property type="entry name" value="NAD(P)-binding Rossmann-fold domains"/>
    <property type="match status" value="1"/>
</dbReference>
<evidence type="ECO:0000256" key="6">
    <source>
        <dbReference type="ARBA" id="ARBA00023027"/>
    </source>
</evidence>
<dbReference type="Proteomes" id="UP001152798">
    <property type="component" value="Chromosome 2"/>
</dbReference>
<dbReference type="PANTHER" id="PTHR22981:SF7">
    <property type="entry name" value="3-HYDROXYISOBUTYRATE DEHYDROGENASE, MITOCHONDRIAL"/>
    <property type="match status" value="1"/>
</dbReference>
<reference evidence="11" key="1">
    <citation type="submission" date="2022-01" db="EMBL/GenBank/DDBJ databases">
        <authorList>
            <person name="King R."/>
        </authorList>
    </citation>
    <scope>NUCLEOTIDE SEQUENCE</scope>
</reference>
<dbReference type="InterPro" id="IPR029154">
    <property type="entry name" value="HIBADH-like_NADP-bd"/>
</dbReference>
<dbReference type="InterPro" id="IPR008927">
    <property type="entry name" value="6-PGluconate_DH-like_C_sf"/>
</dbReference>
<evidence type="ECO:0000259" key="10">
    <source>
        <dbReference type="Pfam" id="PF14833"/>
    </source>
</evidence>
<protein>
    <recommendedName>
        <fullName evidence="3">3-hydroxyisobutyrate dehydrogenase</fullName>
        <ecNumber evidence="3">1.1.1.31</ecNumber>
    </recommendedName>
</protein>
<evidence type="ECO:0000259" key="9">
    <source>
        <dbReference type="Pfam" id="PF03446"/>
    </source>
</evidence>
<evidence type="ECO:0000256" key="8">
    <source>
        <dbReference type="PIRSR" id="PIRSR000103-1"/>
    </source>
</evidence>
<dbReference type="EMBL" id="OV725078">
    <property type="protein sequence ID" value="CAH1393855.1"/>
    <property type="molecule type" value="Genomic_DNA"/>
</dbReference>
<dbReference type="GO" id="GO:0006574">
    <property type="term" value="P:L-valine catabolic process"/>
    <property type="evidence" value="ECO:0007669"/>
    <property type="project" value="TreeGrafter"/>
</dbReference>
<feature type="domain" description="3-hydroxyisobutyrate dehydrogenase-like NAD-binding" evidence="10">
    <location>
        <begin position="197"/>
        <end position="323"/>
    </location>
</feature>
<proteinExistence type="inferred from homology"/>
<keyword evidence="6" id="KW-0520">NAD</keyword>
<comment type="pathway">
    <text evidence="1">Amino-acid degradation; L-valine degradation.</text>
</comment>
<keyword evidence="4" id="KW-0101">Branched-chain amino acid catabolism</keyword>
<dbReference type="GO" id="GO:0050661">
    <property type="term" value="F:NADP binding"/>
    <property type="evidence" value="ECO:0007669"/>
    <property type="project" value="InterPro"/>
</dbReference>
<dbReference type="Gene3D" id="3.40.50.720">
    <property type="entry name" value="NAD(P)-binding Rossmann-like Domain"/>
    <property type="match status" value="1"/>
</dbReference>
<dbReference type="GO" id="GO:0008442">
    <property type="term" value="F:3-hydroxyisobutyrate dehydrogenase activity"/>
    <property type="evidence" value="ECO:0007669"/>
    <property type="project" value="UniProtKB-EC"/>
</dbReference>
<dbReference type="PIRSF" id="PIRSF000103">
    <property type="entry name" value="HIBADH"/>
    <property type="match status" value="1"/>
</dbReference>
<dbReference type="OrthoDB" id="435038at2759"/>
<keyword evidence="12" id="KW-1185">Reference proteome</keyword>
<evidence type="ECO:0000256" key="4">
    <source>
        <dbReference type="ARBA" id="ARBA00022456"/>
    </source>
</evidence>
<evidence type="ECO:0000256" key="2">
    <source>
        <dbReference type="ARBA" id="ARBA00006013"/>
    </source>
</evidence>
<feature type="active site" evidence="8">
    <location>
        <position position="203"/>
    </location>
</feature>
<evidence type="ECO:0000256" key="3">
    <source>
        <dbReference type="ARBA" id="ARBA00012991"/>
    </source>
</evidence>
<accession>A0A9P0H458</accession>
<dbReference type="PANTHER" id="PTHR22981">
    <property type="entry name" value="3-HYDROXYISOBUTYRATE DEHYDROGENASE-RELATED"/>
    <property type="match status" value="1"/>
</dbReference>
<dbReference type="FunFam" id="1.10.1040.10:FF:000006">
    <property type="entry name" value="3-hydroxyisobutyrate dehydrogenase"/>
    <property type="match status" value="1"/>
</dbReference>
<evidence type="ECO:0000313" key="12">
    <source>
        <dbReference type="Proteomes" id="UP001152798"/>
    </source>
</evidence>
<feature type="domain" description="6-phosphogluconate dehydrogenase NADP-binding" evidence="9">
    <location>
        <begin position="35"/>
        <end position="194"/>
    </location>
</feature>
<dbReference type="SUPFAM" id="SSF48179">
    <property type="entry name" value="6-phosphogluconate dehydrogenase C-terminal domain-like"/>
    <property type="match status" value="1"/>
</dbReference>
<keyword evidence="5" id="KW-0560">Oxidoreductase</keyword>
<evidence type="ECO:0000256" key="7">
    <source>
        <dbReference type="ARBA" id="ARBA00049197"/>
    </source>
</evidence>
<dbReference type="InterPro" id="IPR036291">
    <property type="entry name" value="NAD(P)-bd_dom_sf"/>
</dbReference>
<dbReference type="EC" id="1.1.1.31" evidence="3"/>
<comment type="similarity">
    <text evidence="2">Belongs to the HIBADH-related family. 3-hydroxyisobutyrate dehydrogenase subfamily.</text>
</comment>
<dbReference type="NCBIfam" id="TIGR01692">
    <property type="entry name" value="HIBADH"/>
    <property type="match status" value="1"/>
</dbReference>
<dbReference type="AlphaFoldDB" id="A0A9P0H458"/>
<dbReference type="Gene3D" id="1.10.1040.10">
    <property type="entry name" value="N-(1-d-carboxylethyl)-l-norvaline Dehydrogenase, domain 2"/>
    <property type="match status" value="1"/>
</dbReference>
<evidence type="ECO:0000256" key="5">
    <source>
        <dbReference type="ARBA" id="ARBA00023002"/>
    </source>
</evidence>
<evidence type="ECO:0000313" key="11">
    <source>
        <dbReference type="EMBL" id="CAH1393855.1"/>
    </source>
</evidence>
<dbReference type="InterPro" id="IPR006115">
    <property type="entry name" value="6PGDH_NADP-bd"/>
</dbReference>
<name>A0A9P0H458_NEZVI</name>
<dbReference type="Pfam" id="PF03446">
    <property type="entry name" value="NAD_binding_2"/>
    <property type="match status" value="1"/>
</dbReference>
<evidence type="ECO:0000256" key="1">
    <source>
        <dbReference type="ARBA" id="ARBA00005109"/>
    </source>
</evidence>
<comment type="catalytic activity">
    <reaction evidence="7">
        <text>3-hydroxy-2-methylpropanoate + NAD(+) = 2-methyl-3-oxopropanoate + NADH + H(+)</text>
        <dbReference type="Rhea" id="RHEA:17681"/>
        <dbReference type="ChEBI" id="CHEBI:11805"/>
        <dbReference type="ChEBI" id="CHEBI:15378"/>
        <dbReference type="ChEBI" id="CHEBI:57540"/>
        <dbReference type="ChEBI" id="CHEBI:57700"/>
        <dbReference type="ChEBI" id="CHEBI:57945"/>
        <dbReference type="EC" id="1.1.1.31"/>
    </reaction>
</comment>
<dbReference type="InterPro" id="IPR015815">
    <property type="entry name" value="HIBADH-related"/>
</dbReference>
<dbReference type="InterPro" id="IPR011548">
    <property type="entry name" value="HIBADH"/>
</dbReference>
<dbReference type="GO" id="GO:0051287">
    <property type="term" value="F:NAD binding"/>
    <property type="evidence" value="ECO:0007669"/>
    <property type="project" value="InterPro"/>
</dbReference>
<sequence length="335" mass="36953">MKVFMERKLLIKLQRCLFCQGMLRNDFRGLSTHNKVGFVGLGNMGEKMCKNLLKKDFKVMVNDLNPRKIELLNKAGAVVAEKNSDIAEFADFIITMLPASHHVTSFYAGENGIMKFIKPGTLAIDCSTVDHVAPKNLSNLFEKIGASIIDAPVSGGVAAALNGTLTFMVGGKEEDVDKAKPILSAMGKNIIHCGELGSGQIAKMCNNLLLGITMYGAAETFHFGKKLGIDLKVLTSVINTSSGRCWVTDTYNPVPNVMENVPSSKSYEAGFTSQMLLKDLEIAERTAKKLNHTLDIGNKTLEIYKKICDADLREKDFSIIYEYLTKKNYYDKLNS</sequence>
<organism evidence="11 12">
    <name type="scientific">Nezara viridula</name>
    <name type="common">Southern green stink bug</name>
    <name type="synonym">Cimex viridulus</name>
    <dbReference type="NCBI Taxonomy" id="85310"/>
    <lineage>
        <taxon>Eukaryota</taxon>
        <taxon>Metazoa</taxon>
        <taxon>Ecdysozoa</taxon>
        <taxon>Arthropoda</taxon>
        <taxon>Hexapoda</taxon>
        <taxon>Insecta</taxon>
        <taxon>Pterygota</taxon>
        <taxon>Neoptera</taxon>
        <taxon>Paraneoptera</taxon>
        <taxon>Hemiptera</taxon>
        <taxon>Heteroptera</taxon>
        <taxon>Panheteroptera</taxon>
        <taxon>Pentatomomorpha</taxon>
        <taxon>Pentatomoidea</taxon>
        <taxon>Pentatomidae</taxon>
        <taxon>Pentatominae</taxon>
        <taxon>Nezara</taxon>
    </lineage>
</organism>
<gene>
    <name evidence="11" type="ORF">NEZAVI_LOCUS4466</name>
</gene>
<dbReference type="InterPro" id="IPR013328">
    <property type="entry name" value="6PGD_dom2"/>
</dbReference>